<gene>
    <name evidence="13" type="ordered locus">Acav_4657</name>
</gene>
<evidence type="ECO:0000256" key="10">
    <source>
        <dbReference type="ARBA" id="ARBA00023136"/>
    </source>
</evidence>
<evidence type="ECO:0000256" key="3">
    <source>
        <dbReference type="ARBA" id="ARBA00022448"/>
    </source>
</evidence>
<dbReference type="PANTHER" id="PTHR15422">
    <property type="entry name" value="OS05G0565100 PROTEIN"/>
    <property type="match status" value="1"/>
</dbReference>
<dbReference type="GO" id="GO:0016020">
    <property type="term" value="C:membrane"/>
    <property type="evidence" value="ECO:0007669"/>
    <property type="project" value="UniProtKB-SubCell"/>
</dbReference>
<keyword evidence="7" id="KW-0249">Electron transport</keyword>
<evidence type="ECO:0000256" key="9">
    <source>
        <dbReference type="ARBA" id="ARBA00023004"/>
    </source>
</evidence>
<dbReference type="HOGENOM" id="CLU_069591_0_0_4"/>
<dbReference type="Gene3D" id="1.20.120.1770">
    <property type="match status" value="1"/>
</dbReference>
<keyword evidence="9" id="KW-0408">Iron</keyword>
<keyword evidence="5 11" id="KW-0812">Transmembrane</keyword>
<evidence type="ECO:0000313" key="13">
    <source>
        <dbReference type="EMBL" id="ADX48536.1"/>
    </source>
</evidence>
<dbReference type="InterPro" id="IPR006593">
    <property type="entry name" value="Cyt_b561/ferric_Rdtase_TM"/>
</dbReference>
<evidence type="ECO:0000256" key="5">
    <source>
        <dbReference type="ARBA" id="ARBA00022692"/>
    </source>
</evidence>
<proteinExistence type="predicted"/>
<evidence type="ECO:0000313" key="14">
    <source>
        <dbReference type="Proteomes" id="UP000002482"/>
    </source>
</evidence>
<feature type="transmembrane region" description="Helical" evidence="11">
    <location>
        <begin position="185"/>
        <end position="204"/>
    </location>
</feature>
<feature type="transmembrane region" description="Helical" evidence="11">
    <location>
        <begin position="75"/>
        <end position="94"/>
    </location>
</feature>
<sequence>MDTAMLSSWWTWLLLPASGAAEHHLPAWAAWHGRLMVLAWAFLLPLGVLAARFFKVVPGQRWPDELDHKAWWHAHRLLQSAGMAAMLAGLWLAWGRGTGAGALAQWHHVLGMAVVVLGLLQTLGGLARGSKGGPTAREGLRGDHYDMTRHRRVFERLHKVVGYAALLLAAAVVVLGLRLADAPRWMWLVIGGWWCAWCMVFVALQRQGRCIDTYQAIWGDDPAHPGQHLPPIGPGIRRYDRDSFARRFGRPPS</sequence>
<dbReference type="PROSITE" id="PS50939">
    <property type="entry name" value="CYTOCHROME_B561"/>
    <property type="match status" value="1"/>
</dbReference>
<dbReference type="GeneID" id="34237432"/>
<keyword evidence="8 11" id="KW-1133">Transmembrane helix</keyword>
<evidence type="ECO:0000256" key="8">
    <source>
        <dbReference type="ARBA" id="ARBA00022989"/>
    </source>
</evidence>
<keyword evidence="14" id="KW-1185">Reference proteome</keyword>
<dbReference type="EMBL" id="CP002521">
    <property type="protein sequence ID" value="ADX48536.1"/>
    <property type="molecule type" value="Genomic_DNA"/>
</dbReference>
<dbReference type="KEGG" id="aaa:Acav_4657"/>
<keyword evidence="3" id="KW-0813">Transport</keyword>
<evidence type="ECO:0000256" key="4">
    <source>
        <dbReference type="ARBA" id="ARBA00022617"/>
    </source>
</evidence>
<evidence type="ECO:0000256" key="2">
    <source>
        <dbReference type="ARBA" id="ARBA00004141"/>
    </source>
</evidence>
<evidence type="ECO:0000256" key="7">
    <source>
        <dbReference type="ARBA" id="ARBA00022982"/>
    </source>
</evidence>
<dbReference type="RefSeq" id="WP_013596997.1">
    <property type="nucleotide sequence ID" value="NC_015138.1"/>
</dbReference>
<dbReference type="Proteomes" id="UP000002482">
    <property type="component" value="Chromosome"/>
</dbReference>
<comment type="subcellular location">
    <subcellularLocation>
        <location evidence="2">Membrane</location>
        <topology evidence="2">Multi-pass membrane protein</topology>
    </subcellularLocation>
</comment>
<evidence type="ECO:0000256" key="6">
    <source>
        <dbReference type="ARBA" id="ARBA00022723"/>
    </source>
</evidence>
<accession>F0QB41</accession>
<protein>
    <submittedName>
        <fullName evidence="13">Cytochrome b561 / ferric reductase transmembrane</fullName>
    </submittedName>
</protein>
<dbReference type="Pfam" id="PF03188">
    <property type="entry name" value="Cytochrom_B561"/>
    <property type="match status" value="1"/>
</dbReference>
<evidence type="ECO:0000259" key="12">
    <source>
        <dbReference type="PROSITE" id="PS50939"/>
    </source>
</evidence>
<feature type="transmembrane region" description="Helical" evidence="11">
    <location>
        <begin position="35"/>
        <end position="54"/>
    </location>
</feature>
<reference evidence="13" key="1">
    <citation type="submission" date="2011-02" db="EMBL/GenBank/DDBJ databases">
        <title>Complete sequence of Acidovorax avenae subsp. avenae ATCC 19860.</title>
        <authorList>
            <consortium name="US DOE Joint Genome Institute"/>
            <person name="Lucas S."/>
            <person name="Copeland A."/>
            <person name="Lapidus A."/>
            <person name="Cheng J.-F."/>
            <person name="Goodwin L."/>
            <person name="Pitluck S."/>
            <person name="Chertkov O."/>
            <person name="Held B."/>
            <person name="Detter J.C."/>
            <person name="Han C."/>
            <person name="Tapia R."/>
            <person name="Land M."/>
            <person name="Hauser L."/>
            <person name="Kyrpides N."/>
            <person name="Ivanova N."/>
            <person name="Ovchinnikova G."/>
            <person name="Pagani I."/>
            <person name="Gordon S."/>
            <person name="Woyke T."/>
        </authorList>
    </citation>
    <scope>NUCLEOTIDE SEQUENCE</scope>
    <source>
        <strain evidence="13">ATCC 19860</strain>
    </source>
</reference>
<feature type="transmembrane region" description="Helical" evidence="11">
    <location>
        <begin position="106"/>
        <end position="127"/>
    </location>
</feature>
<dbReference type="AlphaFoldDB" id="F0QB41"/>
<dbReference type="InterPro" id="IPR045150">
    <property type="entry name" value="CYB561D1/2"/>
</dbReference>
<name>F0QB41_PARA1</name>
<keyword evidence="6" id="KW-0479">Metal-binding</keyword>
<evidence type="ECO:0000256" key="1">
    <source>
        <dbReference type="ARBA" id="ARBA00001970"/>
    </source>
</evidence>
<feature type="domain" description="Cytochrome b561" evidence="12">
    <location>
        <begin position="1"/>
        <end position="214"/>
    </location>
</feature>
<comment type="cofactor">
    <cofactor evidence="1">
        <name>heme b</name>
        <dbReference type="ChEBI" id="CHEBI:60344"/>
    </cofactor>
</comment>
<feature type="transmembrane region" description="Helical" evidence="11">
    <location>
        <begin position="160"/>
        <end position="179"/>
    </location>
</feature>
<organism evidence="13 14">
    <name type="scientific">Paracidovorax avenae (strain ATCC 19860 / DSM 7227 / CCUG 15838 / JCM 20985 / LMG 2117 / NCPPB 1011)</name>
    <name type="common">Acidovorax avenae</name>
    <dbReference type="NCBI Taxonomy" id="643561"/>
    <lineage>
        <taxon>Bacteria</taxon>
        <taxon>Pseudomonadati</taxon>
        <taxon>Pseudomonadota</taxon>
        <taxon>Betaproteobacteria</taxon>
        <taxon>Burkholderiales</taxon>
        <taxon>Comamonadaceae</taxon>
        <taxon>Paracidovorax</taxon>
    </lineage>
</organism>
<dbReference type="GO" id="GO:0140575">
    <property type="term" value="F:transmembrane monodehydroascorbate reductase activity"/>
    <property type="evidence" value="ECO:0007669"/>
    <property type="project" value="InterPro"/>
</dbReference>
<dbReference type="GO" id="GO:0020037">
    <property type="term" value="F:heme binding"/>
    <property type="evidence" value="ECO:0007669"/>
    <property type="project" value="TreeGrafter"/>
</dbReference>
<dbReference type="PANTHER" id="PTHR15422:SF24">
    <property type="entry name" value="DOMON RELATED DOMAIN-CONTAINING PROTEIN"/>
    <property type="match status" value="1"/>
</dbReference>
<evidence type="ECO:0000256" key="11">
    <source>
        <dbReference type="SAM" id="Phobius"/>
    </source>
</evidence>
<dbReference type="CDD" id="cd08760">
    <property type="entry name" value="Cyt_b561_FRRS1_like"/>
    <property type="match status" value="1"/>
</dbReference>
<dbReference type="SMART" id="SM00665">
    <property type="entry name" value="B561"/>
    <property type="match status" value="1"/>
</dbReference>
<keyword evidence="4" id="KW-0349">Heme</keyword>
<keyword evidence="10 11" id="KW-0472">Membrane</keyword>
<dbReference type="GO" id="GO:0046872">
    <property type="term" value="F:metal ion binding"/>
    <property type="evidence" value="ECO:0007669"/>
    <property type="project" value="UniProtKB-KW"/>
</dbReference>